<evidence type="ECO:0000256" key="4">
    <source>
        <dbReference type="ARBA" id="ARBA00022989"/>
    </source>
</evidence>
<dbReference type="InterPro" id="IPR003838">
    <property type="entry name" value="ABC3_permease_C"/>
</dbReference>
<evidence type="ECO:0000256" key="1">
    <source>
        <dbReference type="ARBA" id="ARBA00004651"/>
    </source>
</evidence>
<dbReference type="InterPro" id="IPR025857">
    <property type="entry name" value="MacB_PCD"/>
</dbReference>
<evidence type="ECO:0000256" key="7">
    <source>
        <dbReference type="SAM" id="MobiDB-lite"/>
    </source>
</evidence>
<feature type="domain" description="MacB-like periplasmic core" evidence="10">
    <location>
        <begin position="21"/>
        <end position="142"/>
    </location>
</feature>
<dbReference type="PANTHER" id="PTHR30572">
    <property type="entry name" value="MEMBRANE COMPONENT OF TRANSPORTER-RELATED"/>
    <property type="match status" value="1"/>
</dbReference>
<comment type="subcellular location">
    <subcellularLocation>
        <location evidence="1">Cell membrane</location>
        <topology evidence="1">Multi-pass membrane protein</topology>
    </subcellularLocation>
</comment>
<name>A0A383S767_9ACTN</name>
<dbReference type="GO" id="GO:0022857">
    <property type="term" value="F:transmembrane transporter activity"/>
    <property type="evidence" value="ECO:0007669"/>
    <property type="project" value="TreeGrafter"/>
</dbReference>
<feature type="compositionally biased region" description="Gly residues" evidence="7">
    <location>
        <begin position="179"/>
        <end position="188"/>
    </location>
</feature>
<evidence type="ECO:0000313" key="13">
    <source>
        <dbReference type="Proteomes" id="UP000263928"/>
    </source>
</evidence>
<reference evidence="13" key="1">
    <citation type="submission" date="2018-08" db="EMBL/GenBank/DDBJ databases">
        <authorList>
            <person name="Hornung B."/>
        </authorList>
    </citation>
    <scope>NUCLEOTIDE SEQUENCE [LARGE SCALE GENOMIC DNA]</scope>
</reference>
<dbReference type="InterPro" id="IPR050250">
    <property type="entry name" value="Macrolide_Exporter_MacB"/>
</dbReference>
<reference evidence="11 14" key="3">
    <citation type="submission" date="2018-10" db="EMBL/GenBank/DDBJ databases">
        <title>Propionibacterium australiense Genome Sequencing and Assembly.</title>
        <authorList>
            <person name="Bernier A.-M."/>
            <person name="Bernard K."/>
        </authorList>
    </citation>
    <scope>NUCLEOTIDE SEQUENCE [LARGE SCALE GENOMIC DNA]</scope>
    <source>
        <strain evidence="11 14">NML98A078</strain>
    </source>
</reference>
<evidence type="ECO:0000256" key="6">
    <source>
        <dbReference type="ARBA" id="ARBA00038076"/>
    </source>
</evidence>
<feature type="transmembrane region" description="Helical" evidence="8">
    <location>
        <begin position="364"/>
        <end position="387"/>
    </location>
</feature>
<feature type="transmembrane region" description="Helical" evidence="8">
    <location>
        <begin position="318"/>
        <end position="343"/>
    </location>
</feature>
<evidence type="ECO:0000256" key="5">
    <source>
        <dbReference type="ARBA" id="ARBA00023136"/>
    </source>
</evidence>
<keyword evidence="3 8" id="KW-0812">Transmembrane</keyword>
<dbReference type="Pfam" id="PF12704">
    <property type="entry name" value="MacB_PCD"/>
    <property type="match status" value="1"/>
</dbReference>
<evidence type="ECO:0000313" key="11">
    <source>
        <dbReference type="EMBL" id="RLP09907.1"/>
    </source>
</evidence>
<dbReference type="Proteomes" id="UP000279336">
    <property type="component" value="Unassembled WGS sequence"/>
</dbReference>
<dbReference type="RefSeq" id="WP_119162153.1">
    <property type="nucleotide sequence ID" value="NZ_LR134442.1"/>
</dbReference>
<comment type="similarity">
    <text evidence="6">Belongs to the ABC-4 integral membrane protein family.</text>
</comment>
<keyword evidence="5 8" id="KW-0472">Membrane</keyword>
<proteinExistence type="inferred from homology"/>
<dbReference type="Proteomes" id="UP000263928">
    <property type="component" value="Unassembled WGS sequence"/>
</dbReference>
<keyword evidence="13" id="KW-1185">Reference proteome</keyword>
<evidence type="ECO:0000256" key="8">
    <source>
        <dbReference type="SAM" id="Phobius"/>
    </source>
</evidence>
<gene>
    <name evidence="11" type="ORF">D7U36_06960</name>
    <name evidence="12" type="ORF">PROPAUS_1771</name>
</gene>
<dbReference type="GO" id="GO:0005886">
    <property type="term" value="C:plasma membrane"/>
    <property type="evidence" value="ECO:0007669"/>
    <property type="project" value="UniProtKB-SubCell"/>
</dbReference>
<dbReference type="EMBL" id="RCIW01000009">
    <property type="protein sequence ID" value="RLP09907.1"/>
    <property type="molecule type" value="Genomic_DNA"/>
</dbReference>
<evidence type="ECO:0000313" key="14">
    <source>
        <dbReference type="Proteomes" id="UP000279336"/>
    </source>
</evidence>
<accession>A0A383S767</accession>
<feature type="domain" description="ABC3 transporter permease C-terminal" evidence="9">
    <location>
        <begin position="322"/>
        <end position="439"/>
    </location>
</feature>
<keyword evidence="4 8" id="KW-1133">Transmembrane helix</keyword>
<keyword evidence="2" id="KW-1003">Cell membrane</keyword>
<evidence type="ECO:0000259" key="10">
    <source>
        <dbReference type="Pfam" id="PF12704"/>
    </source>
</evidence>
<evidence type="ECO:0000259" key="9">
    <source>
        <dbReference type="Pfam" id="PF02687"/>
    </source>
</evidence>
<evidence type="ECO:0000256" key="2">
    <source>
        <dbReference type="ARBA" id="ARBA00022475"/>
    </source>
</evidence>
<protein>
    <submittedName>
        <fullName evidence="11 12">FtsX-like permease family</fullName>
    </submittedName>
</protein>
<dbReference type="EMBL" id="UNQJ01000013">
    <property type="protein sequence ID" value="SYZ33818.1"/>
    <property type="molecule type" value="Genomic_DNA"/>
</dbReference>
<dbReference type="OrthoDB" id="9780560at2"/>
<dbReference type="PANTHER" id="PTHR30572:SF4">
    <property type="entry name" value="ABC TRANSPORTER PERMEASE YTRF"/>
    <property type="match status" value="1"/>
</dbReference>
<dbReference type="AlphaFoldDB" id="A0A383S767"/>
<feature type="transmembrane region" description="Helical" evidence="8">
    <location>
        <begin position="21"/>
        <end position="43"/>
    </location>
</feature>
<feature type="region of interest" description="Disordered" evidence="7">
    <location>
        <begin position="173"/>
        <end position="211"/>
    </location>
</feature>
<evidence type="ECO:0000313" key="12">
    <source>
        <dbReference type="EMBL" id="SYZ33818.1"/>
    </source>
</evidence>
<sequence>MRWRDLIEMSLASLRQRRFRTALTALGVVIGTMSVVVMVSLGLGMSRSVLESAGENSSYTRVSVLPNQGSTKKYKLDAETINDLSARDGVTHVTPVYDVPMMARVGNRTGSVTVSAMAADDLARRNLQFSEGHLPGAGDGLAFAVGSAVGSSFGEDLYTSQSDIDFMAQPMLVRPSSGQGQGAQGGGQQNQAEASAPASGQQESAQNKSRRIVVPVTGMVKRSASGFSDEDRAIYCDFGELVGALRRANPGKALPGQPANAKGGPKGPFVYSHIDLDTGSVEQAEALSQELRSAGYSVQSNVELMRELQKQSVLVQGVFGGIGFISLFVAAIGIANTMMMSVYERTRQIGIMKVLGAAIRDIRRAFLAEAAMIGFLGGVAGLLLSLLSSAVLNATLGASTGSKISVITPWMGVGAIVFSTLIGTVAGLIPAQRAMRLSPLAALRAE</sequence>
<feature type="transmembrane region" description="Helical" evidence="8">
    <location>
        <begin position="407"/>
        <end position="429"/>
    </location>
</feature>
<reference evidence="12" key="2">
    <citation type="submission" date="2018-08" db="EMBL/GenBank/DDBJ databases">
        <authorList>
            <person name="Ferrada E.E."/>
            <person name="Latorre B.A."/>
        </authorList>
    </citation>
    <scope>NUCLEOTIDE SEQUENCE [LARGE SCALE GENOMIC DNA]</scope>
    <source>
        <strain evidence="12">Propionibacterium_australiense1</strain>
    </source>
</reference>
<organism evidence="12 13">
    <name type="scientific">Propionibacterium australiense</name>
    <dbReference type="NCBI Taxonomy" id="119981"/>
    <lineage>
        <taxon>Bacteria</taxon>
        <taxon>Bacillati</taxon>
        <taxon>Actinomycetota</taxon>
        <taxon>Actinomycetes</taxon>
        <taxon>Propionibacteriales</taxon>
        <taxon>Propionibacteriaceae</taxon>
        <taxon>Propionibacterium</taxon>
    </lineage>
</organism>
<dbReference type="Pfam" id="PF02687">
    <property type="entry name" value="FtsX"/>
    <property type="match status" value="1"/>
</dbReference>
<evidence type="ECO:0000256" key="3">
    <source>
        <dbReference type="ARBA" id="ARBA00022692"/>
    </source>
</evidence>
<feature type="compositionally biased region" description="Polar residues" evidence="7">
    <location>
        <begin position="198"/>
        <end position="207"/>
    </location>
</feature>